<evidence type="ECO:0000313" key="6">
    <source>
        <dbReference type="Proteomes" id="UP000095284"/>
    </source>
</evidence>
<feature type="domain" description="SKP1 component dimerisation" evidence="3">
    <location>
        <begin position="362"/>
        <end position="407"/>
    </location>
</feature>
<dbReference type="AlphaFoldDB" id="A0A1I7RU67"/>
<dbReference type="SUPFAM" id="SSF81382">
    <property type="entry name" value="Skp1 dimerisation domain-like"/>
    <property type="match status" value="1"/>
</dbReference>
<dbReference type="Pfam" id="PF08241">
    <property type="entry name" value="Methyltransf_11"/>
    <property type="match status" value="1"/>
</dbReference>
<dbReference type="SUPFAM" id="SSF53335">
    <property type="entry name" value="S-adenosyl-L-methionine-dependent methyltransferases"/>
    <property type="match status" value="1"/>
</dbReference>
<dbReference type="Proteomes" id="UP000095284">
    <property type="component" value="Unplaced"/>
</dbReference>
<reference evidence="7" key="1">
    <citation type="submission" date="2016-11" db="UniProtKB">
        <authorList>
            <consortium name="WormBaseParasite"/>
        </authorList>
    </citation>
    <scope>IDENTIFICATION</scope>
</reference>
<name>A0A1I7RU67_BURXY</name>
<dbReference type="Gene3D" id="3.40.50.150">
    <property type="entry name" value="Vaccinia Virus protein VP39"/>
    <property type="match status" value="1"/>
</dbReference>
<dbReference type="Pfam" id="PF03931">
    <property type="entry name" value="Skp1_POZ"/>
    <property type="match status" value="1"/>
</dbReference>
<dbReference type="InterPro" id="IPR011333">
    <property type="entry name" value="SKP1/BTB/POZ_sf"/>
</dbReference>
<dbReference type="InterPro" id="IPR013216">
    <property type="entry name" value="Methyltransf_11"/>
</dbReference>
<comment type="similarity">
    <text evidence="1">Belongs to the SKP1 family.</text>
</comment>
<evidence type="ECO:0000256" key="1">
    <source>
        <dbReference type="ARBA" id="ARBA00009993"/>
    </source>
</evidence>
<evidence type="ECO:0000256" key="2">
    <source>
        <dbReference type="ARBA" id="ARBA00022786"/>
    </source>
</evidence>
<dbReference type="Gene3D" id="3.30.710.10">
    <property type="entry name" value="Potassium Channel Kv1.1, Chain A"/>
    <property type="match status" value="1"/>
</dbReference>
<evidence type="ECO:0000259" key="4">
    <source>
        <dbReference type="Pfam" id="PF03931"/>
    </source>
</evidence>
<dbReference type="GO" id="GO:0006511">
    <property type="term" value="P:ubiquitin-dependent protein catabolic process"/>
    <property type="evidence" value="ECO:0007669"/>
    <property type="project" value="InterPro"/>
</dbReference>
<evidence type="ECO:0000313" key="7">
    <source>
        <dbReference type="WBParaSite" id="BXY_0427600.1"/>
    </source>
</evidence>
<feature type="domain" description="Methyltransferase type 11" evidence="5">
    <location>
        <begin position="36"/>
        <end position="122"/>
    </location>
</feature>
<evidence type="ECO:0000259" key="5">
    <source>
        <dbReference type="Pfam" id="PF08241"/>
    </source>
</evidence>
<dbReference type="InterPro" id="IPR029063">
    <property type="entry name" value="SAM-dependent_MTases_sf"/>
</dbReference>
<feature type="domain" description="SKP1 component POZ" evidence="4">
    <location>
        <begin position="253"/>
        <end position="312"/>
    </location>
</feature>
<dbReference type="InterPro" id="IPR001232">
    <property type="entry name" value="SKP1-like"/>
</dbReference>
<accession>A0A1I7RU67</accession>
<dbReference type="eggNOG" id="ENOG502S7J0">
    <property type="taxonomic scope" value="Eukaryota"/>
</dbReference>
<dbReference type="Pfam" id="PF01466">
    <property type="entry name" value="Skp1"/>
    <property type="match status" value="1"/>
</dbReference>
<dbReference type="GO" id="GO:0008757">
    <property type="term" value="F:S-adenosylmethionine-dependent methyltransferase activity"/>
    <property type="evidence" value="ECO:0007669"/>
    <property type="project" value="InterPro"/>
</dbReference>
<sequence length="410" mass="47099">MGFAVGNAGQRAHCELYERTLAKLPYYNDFNGKSLLEVGCGVGGGIRWIQKVHPDLDEIKGIDKWPSTNENPTIVQGNAEALPFKSNSFDIVLNIESSHLYSNPRKFFAEAYRVLKPGGHLCWADLRRAYKKEQPFAHAENAGLTLVEMQIINEQVLRGAQLTSAEYDKVLDRAPYFVKIFKNSIRATYCAPGTKFYNKLKNYETFYWICFNCLSFLKLVQSTAKSRLFVAKAKFFPIMSTEGTSSEPTDVIVITSDKKQFVVPLDVMRQSKVFDTMFSNNFAEFSQSREFQVGRIDGKTFEKVLEWCTEHKGQPEPEIQVDPHTRERRWFSYTEFQKKFFEQPIEDLEQVLLAATYLDIPSLYIYTCQAVAGMLKGRTPEEIRALLGLPDDLTEEEKRNIRQQNVWSSE</sequence>
<organism evidence="6 7">
    <name type="scientific">Bursaphelenchus xylophilus</name>
    <name type="common">Pinewood nematode worm</name>
    <name type="synonym">Aphelenchoides xylophilus</name>
    <dbReference type="NCBI Taxonomy" id="6326"/>
    <lineage>
        <taxon>Eukaryota</taxon>
        <taxon>Metazoa</taxon>
        <taxon>Ecdysozoa</taxon>
        <taxon>Nematoda</taxon>
        <taxon>Chromadorea</taxon>
        <taxon>Rhabditida</taxon>
        <taxon>Tylenchina</taxon>
        <taxon>Tylenchomorpha</taxon>
        <taxon>Aphelenchoidea</taxon>
        <taxon>Aphelenchoididae</taxon>
        <taxon>Bursaphelenchus</taxon>
    </lineage>
</organism>
<keyword evidence="2" id="KW-0833">Ubl conjugation pathway</keyword>
<dbReference type="SUPFAM" id="SSF54695">
    <property type="entry name" value="POZ domain"/>
    <property type="match status" value="1"/>
</dbReference>
<dbReference type="PANTHER" id="PTHR11165">
    <property type="entry name" value="SKP1"/>
    <property type="match status" value="1"/>
</dbReference>
<dbReference type="InterPro" id="IPR016897">
    <property type="entry name" value="SKP1"/>
</dbReference>
<protein>
    <submittedName>
        <fullName evidence="7">BTB domain-containing protein</fullName>
    </submittedName>
</protein>
<evidence type="ECO:0000259" key="3">
    <source>
        <dbReference type="Pfam" id="PF01466"/>
    </source>
</evidence>
<dbReference type="CDD" id="cd02440">
    <property type="entry name" value="AdoMet_MTases"/>
    <property type="match status" value="1"/>
</dbReference>
<dbReference type="InterPro" id="IPR036296">
    <property type="entry name" value="SKP1-like_dim_sf"/>
</dbReference>
<proteinExistence type="inferred from homology"/>
<dbReference type="SMART" id="SM00512">
    <property type="entry name" value="Skp1"/>
    <property type="match status" value="1"/>
</dbReference>
<dbReference type="InterPro" id="IPR016072">
    <property type="entry name" value="Skp1_comp_dimer"/>
</dbReference>
<dbReference type="WBParaSite" id="BXY_0427600.1">
    <property type="protein sequence ID" value="BXY_0427600.1"/>
    <property type="gene ID" value="BXY_0427600"/>
</dbReference>
<dbReference type="InterPro" id="IPR016073">
    <property type="entry name" value="Skp1_comp_POZ"/>
</dbReference>